<feature type="region of interest" description="Disordered" evidence="1">
    <location>
        <begin position="1"/>
        <end position="46"/>
    </location>
</feature>
<proteinExistence type="predicted"/>
<keyword evidence="4" id="KW-1185">Reference proteome</keyword>
<evidence type="ECO:0000313" key="3">
    <source>
        <dbReference type="EMBL" id="MEI4277021.1"/>
    </source>
</evidence>
<feature type="transmembrane region" description="Helical" evidence="2">
    <location>
        <begin position="56"/>
        <end position="75"/>
    </location>
</feature>
<feature type="transmembrane region" description="Helical" evidence="2">
    <location>
        <begin position="219"/>
        <end position="238"/>
    </location>
</feature>
<dbReference type="SUPFAM" id="SSF81995">
    <property type="entry name" value="beta-sandwich domain of Sec23/24"/>
    <property type="match status" value="1"/>
</dbReference>
<keyword evidence="2" id="KW-0472">Membrane</keyword>
<evidence type="ECO:0008006" key="5">
    <source>
        <dbReference type="Google" id="ProtNLM"/>
    </source>
</evidence>
<comment type="caution">
    <text evidence="3">The sequence shown here is derived from an EMBL/GenBank/DDBJ whole genome shotgun (WGS) entry which is preliminary data.</text>
</comment>
<sequence length="239" mass="25011">MQPYQPQPQQFQPQFQAQPQMAQPHMPPPQQQWSGPPPGLVAPLGPPERVPDGVRIGALVVLGIALVGLSAFGGYEVAFYGGNKLQILLWFLPAIIAMLAMTAILQSTVYSVRSDGWVLEGTGVLGRQGIALTRLTSVTATAAGRAVQLVLRDDVARLTIDTKTLHKAGPAVLDVVGRAVWAGHAQGRYALPRTVAAVWGMPTRDDAPARGKAGATGRALAVVGLLLLGTVAGVVLALA</sequence>
<protein>
    <recommendedName>
        <fullName evidence="5">PH domain-containing protein</fullName>
    </recommendedName>
</protein>
<evidence type="ECO:0000256" key="1">
    <source>
        <dbReference type="SAM" id="MobiDB-lite"/>
    </source>
</evidence>
<accession>A0ABU8E2E2</accession>
<feature type="compositionally biased region" description="Low complexity" evidence="1">
    <location>
        <begin position="1"/>
        <end position="24"/>
    </location>
</feature>
<dbReference type="RefSeq" id="WP_225234455.1">
    <property type="nucleotide sequence ID" value="NZ_JBAPLV010000001.1"/>
</dbReference>
<dbReference type="Proteomes" id="UP001373496">
    <property type="component" value="Unassembled WGS sequence"/>
</dbReference>
<gene>
    <name evidence="3" type="ORF">UXQ13_00950</name>
</gene>
<name>A0ABU8E2E2_9ACTN</name>
<keyword evidence="2" id="KW-0812">Transmembrane</keyword>
<evidence type="ECO:0000256" key="2">
    <source>
        <dbReference type="SAM" id="Phobius"/>
    </source>
</evidence>
<organism evidence="3 4">
    <name type="scientific">Klenkia terrae</name>
    <dbReference type="NCBI Taxonomy" id="1052259"/>
    <lineage>
        <taxon>Bacteria</taxon>
        <taxon>Bacillati</taxon>
        <taxon>Actinomycetota</taxon>
        <taxon>Actinomycetes</taxon>
        <taxon>Geodermatophilales</taxon>
        <taxon>Geodermatophilaceae</taxon>
        <taxon>Klenkia</taxon>
    </lineage>
</organism>
<feature type="compositionally biased region" description="Pro residues" evidence="1">
    <location>
        <begin position="25"/>
        <end position="46"/>
    </location>
</feature>
<feature type="transmembrane region" description="Helical" evidence="2">
    <location>
        <begin position="87"/>
        <end position="105"/>
    </location>
</feature>
<dbReference type="EMBL" id="JBAPLV010000001">
    <property type="protein sequence ID" value="MEI4277021.1"/>
    <property type="molecule type" value="Genomic_DNA"/>
</dbReference>
<reference evidence="3 4" key="1">
    <citation type="submission" date="2024-03" db="EMBL/GenBank/DDBJ databases">
        <title>Draft genome sequence of Klenkia terrae.</title>
        <authorList>
            <person name="Duangmal K."/>
            <person name="Chantavorakit T."/>
        </authorList>
    </citation>
    <scope>NUCLEOTIDE SEQUENCE [LARGE SCALE GENOMIC DNA]</scope>
    <source>
        <strain evidence="3 4">JCM 17786</strain>
    </source>
</reference>
<evidence type="ECO:0000313" key="4">
    <source>
        <dbReference type="Proteomes" id="UP001373496"/>
    </source>
</evidence>
<keyword evidence="2" id="KW-1133">Transmembrane helix</keyword>